<accession>A0AAV2QBW8</accession>
<organism evidence="2 3">
    <name type="scientific">Meganyctiphanes norvegica</name>
    <name type="common">Northern krill</name>
    <name type="synonym">Thysanopoda norvegica</name>
    <dbReference type="NCBI Taxonomy" id="48144"/>
    <lineage>
        <taxon>Eukaryota</taxon>
        <taxon>Metazoa</taxon>
        <taxon>Ecdysozoa</taxon>
        <taxon>Arthropoda</taxon>
        <taxon>Crustacea</taxon>
        <taxon>Multicrustacea</taxon>
        <taxon>Malacostraca</taxon>
        <taxon>Eumalacostraca</taxon>
        <taxon>Eucarida</taxon>
        <taxon>Euphausiacea</taxon>
        <taxon>Euphausiidae</taxon>
        <taxon>Meganyctiphanes</taxon>
    </lineage>
</organism>
<protein>
    <submittedName>
        <fullName evidence="2">Uncharacterized protein</fullName>
    </submittedName>
</protein>
<proteinExistence type="predicted"/>
<gene>
    <name evidence="2" type="ORF">MNOR_LOCUS10657</name>
</gene>
<sequence length="227" mass="25251">MKLLSALTLGHIITGVLSFDFKCYYCQNYDQDSQWHYDEDCGADVYQGNIDECHDCNNCYVAIHEGEGGVLRVDRGGTSGHSDGDCTKSTCYCEGELCNNDLCGYCTTTTAQPTPTVTPPSLECFYCQNSDPSLDNYDPTCNSPYYQGNTFKCLSCNSCYMKVLEDTSVVVRGAMNGVFQDGQCLYGTIDELGMDYTECYCTSDLCNTSLCEECDLFKGNRNQTYEH</sequence>
<keyword evidence="3" id="KW-1185">Reference proteome</keyword>
<dbReference type="AlphaFoldDB" id="A0AAV2QBW8"/>
<dbReference type="Proteomes" id="UP001497623">
    <property type="component" value="Unassembled WGS sequence"/>
</dbReference>
<comment type="caution">
    <text evidence="2">The sequence shown here is derived from an EMBL/GenBank/DDBJ whole genome shotgun (WGS) entry which is preliminary data.</text>
</comment>
<feature type="chain" id="PRO_5043606940" evidence="1">
    <location>
        <begin position="19"/>
        <end position="227"/>
    </location>
</feature>
<evidence type="ECO:0000313" key="2">
    <source>
        <dbReference type="EMBL" id="CAL4078460.1"/>
    </source>
</evidence>
<evidence type="ECO:0000313" key="3">
    <source>
        <dbReference type="Proteomes" id="UP001497623"/>
    </source>
</evidence>
<evidence type="ECO:0000256" key="1">
    <source>
        <dbReference type="SAM" id="SignalP"/>
    </source>
</evidence>
<dbReference type="EMBL" id="CAXKWB010005443">
    <property type="protein sequence ID" value="CAL4078460.1"/>
    <property type="molecule type" value="Genomic_DNA"/>
</dbReference>
<reference evidence="2 3" key="1">
    <citation type="submission" date="2024-05" db="EMBL/GenBank/DDBJ databases">
        <authorList>
            <person name="Wallberg A."/>
        </authorList>
    </citation>
    <scope>NUCLEOTIDE SEQUENCE [LARGE SCALE GENOMIC DNA]</scope>
</reference>
<keyword evidence="1" id="KW-0732">Signal</keyword>
<name>A0AAV2QBW8_MEGNR</name>
<feature type="signal peptide" evidence="1">
    <location>
        <begin position="1"/>
        <end position="18"/>
    </location>
</feature>